<evidence type="ECO:0000313" key="2">
    <source>
        <dbReference type="EMBL" id="QLB50938.1"/>
    </source>
</evidence>
<dbReference type="PROSITE" id="PS51257">
    <property type="entry name" value="PROKAR_LIPOPROTEIN"/>
    <property type="match status" value="1"/>
</dbReference>
<evidence type="ECO:0000256" key="1">
    <source>
        <dbReference type="SAM" id="SignalP"/>
    </source>
</evidence>
<evidence type="ECO:0008006" key="4">
    <source>
        <dbReference type="Google" id="ProtNLM"/>
    </source>
</evidence>
<feature type="chain" id="PRO_5039521423" description="Lipoprotein" evidence="1">
    <location>
        <begin position="22"/>
        <end position="118"/>
    </location>
</feature>
<dbReference type="Proteomes" id="UP000509535">
    <property type="component" value="Chromosome"/>
</dbReference>
<dbReference type="EMBL" id="CP040798">
    <property type="protein sequence ID" value="QLB50938.1"/>
    <property type="molecule type" value="Genomic_DNA"/>
</dbReference>
<reference evidence="2 3" key="1">
    <citation type="submission" date="2019-06" db="EMBL/GenBank/DDBJ databases">
        <title>The organization of the Streptococcus sanguinis genomes.</title>
        <authorList>
            <person name="Wang H.Y."/>
            <person name="Chen Y.Y.M."/>
            <person name="Wu C.H."/>
        </authorList>
    </citation>
    <scope>NUCLEOTIDE SEQUENCE [LARGE SCALE GENOMIC DNA]</scope>
    <source>
        <strain evidence="2 3">CGMH058</strain>
    </source>
</reference>
<keyword evidence="1" id="KW-0732">Signal</keyword>
<dbReference type="AlphaFoldDB" id="A0A7H8V405"/>
<dbReference type="RefSeq" id="WP_176799607.1">
    <property type="nucleotide sequence ID" value="NZ_CP040798.1"/>
</dbReference>
<proteinExistence type="predicted"/>
<organism evidence="2 3">
    <name type="scientific">Streptococcus sanguinis</name>
    <dbReference type="NCBI Taxonomy" id="1305"/>
    <lineage>
        <taxon>Bacteria</taxon>
        <taxon>Bacillati</taxon>
        <taxon>Bacillota</taxon>
        <taxon>Bacilli</taxon>
        <taxon>Lactobacillales</taxon>
        <taxon>Streptococcaceae</taxon>
        <taxon>Streptococcus</taxon>
    </lineage>
</organism>
<gene>
    <name evidence="2" type="ORF">FDP16_10940</name>
</gene>
<protein>
    <recommendedName>
        <fullName evidence="4">Lipoprotein</fullName>
    </recommendedName>
</protein>
<feature type="signal peptide" evidence="1">
    <location>
        <begin position="1"/>
        <end position="21"/>
    </location>
</feature>
<evidence type="ECO:0000313" key="3">
    <source>
        <dbReference type="Proteomes" id="UP000509535"/>
    </source>
</evidence>
<name>A0A7H8V405_STRSA</name>
<sequence>MKKFFATVVFMISALFLISCSNQQSLDGEYYWINEHRNEVKFIINGKTGEWRVDEHFDITDVDTEKKQFTYRGSLNSVTVNYKLSENGELTFKNYTYYKKDSEAYKDALKKYGYKEKD</sequence>
<accession>A0A7H8V405</accession>